<dbReference type="SUPFAM" id="SSF48317">
    <property type="entry name" value="Acid phosphatase/Vanadium-dependent haloperoxidase"/>
    <property type="match status" value="1"/>
</dbReference>
<organism evidence="2 3">
    <name type="scientific">Mycolicibacterium wolinskyi</name>
    <dbReference type="NCBI Taxonomy" id="59750"/>
    <lineage>
        <taxon>Bacteria</taxon>
        <taxon>Bacillati</taxon>
        <taxon>Actinomycetota</taxon>
        <taxon>Actinomycetes</taxon>
        <taxon>Mycobacteriales</taxon>
        <taxon>Mycobacteriaceae</taxon>
        <taxon>Mycolicibacterium</taxon>
    </lineage>
</organism>
<dbReference type="STRING" id="59750.AWC31_03565"/>
<evidence type="ECO:0000313" key="3">
    <source>
        <dbReference type="Proteomes" id="UP000070612"/>
    </source>
</evidence>
<feature type="transmembrane region" description="Helical" evidence="1">
    <location>
        <begin position="71"/>
        <end position="90"/>
    </location>
</feature>
<dbReference type="AlphaFoldDB" id="A0A132PN29"/>
<keyword evidence="3" id="KW-1185">Reference proteome</keyword>
<name>A0A132PN29_9MYCO</name>
<feature type="transmembrane region" description="Helical" evidence="1">
    <location>
        <begin position="110"/>
        <end position="143"/>
    </location>
</feature>
<dbReference type="PATRIC" id="fig|59750.3.peg.6749"/>
<feature type="transmembrane region" description="Helical" evidence="1">
    <location>
        <begin position="155"/>
        <end position="173"/>
    </location>
</feature>
<feature type="transmembrane region" description="Helical" evidence="1">
    <location>
        <begin position="45"/>
        <end position="66"/>
    </location>
</feature>
<keyword evidence="1" id="KW-1133">Transmembrane helix</keyword>
<protein>
    <submittedName>
        <fullName evidence="2">PA-phosphatase</fullName>
    </submittedName>
</protein>
<dbReference type="InterPro" id="IPR036938">
    <property type="entry name" value="PAP2/HPO_sf"/>
</dbReference>
<accession>A0A132PN29</accession>
<dbReference type="Proteomes" id="UP000070612">
    <property type="component" value="Unassembled WGS sequence"/>
</dbReference>
<keyword evidence="1" id="KW-0472">Membrane</keyword>
<reference evidence="2 3" key="1">
    <citation type="submission" date="2015-07" db="EMBL/GenBank/DDBJ databases">
        <title>A draft genome sequence of Mycobacterium wolinskyi.</title>
        <authorList>
            <person name="de Man T.J."/>
            <person name="Perry K.A."/>
            <person name="Coulliette A.D."/>
            <person name="Jensen B."/>
            <person name="Toney N.C."/>
            <person name="Limbago B.M."/>
            <person name="Noble-Wang J."/>
        </authorList>
    </citation>
    <scope>NUCLEOTIDE SEQUENCE [LARGE SCALE GENOMIC DNA]</scope>
    <source>
        <strain evidence="2 3">CDC_01</strain>
    </source>
</reference>
<proteinExistence type="predicted"/>
<dbReference type="RefSeq" id="WP_067849310.1">
    <property type="nucleotide sequence ID" value="NZ_LGTW01000007.1"/>
</dbReference>
<dbReference type="EMBL" id="LGTW01000007">
    <property type="protein sequence ID" value="KWX23748.1"/>
    <property type="molecule type" value="Genomic_DNA"/>
</dbReference>
<dbReference type="Gene3D" id="1.20.144.10">
    <property type="entry name" value="Phosphatidic acid phosphatase type 2/haloperoxidase"/>
    <property type="match status" value="1"/>
</dbReference>
<sequence length="193" mass="21233">MTRWWPPVAMAAMLVLGLAVRHGPTPVDGWFQALGRELGPYRRTFLLFTDWRWLTPVLLVAIVVVLWRRQWWLAAAMAVSPPLAIAVARLCKHLFGREKGGALAYPSGHATFVVVVMGMVLIAAGFAAWAVVVAVTISVLGMFGQAITHHYFTDTVGAALLATSVVCVAYVLTRPTLDRCQPRCDVGHKRWLT</sequence>
<gene>
    <name evidence="2" type="ORF">AFM11_13280</name>
</gene>
<keyword evidence="1" id="KW-0812">Transmembrane</keyword>
<evidence type="ECO:0000256" key="1">
    <source>
        <dbReference type="SAM" id="Phobius"/>
    </source>
</evidence>
<comment type="caution">
    <text evidence="2">The sequence shown here is derived from an EMBL/GenBank/DDBJ whole genome shotgun (WGS) entry which is preliminary data.</text>
</comment>
<evidence type="ECO:0000313" key="2">
    <source>
        <dbReference type="EMBL" id="KWX23748.1"/>
    </source>
</evidence>